<dbReference type="PANTHER" id="PTHR12197">
    <property type="entry name" value="HISTONE-LYSINE N-METHYLTRANSFERASE SMYD"/>
    <property type="match status" value="1"/>
</dbReference>
<dbReference type="SUPFAM" id="SSF82199">
    <property type="entry name" value="SET domain"/>
    <property type="match status" value="1"/>
</dbReference>
<reference evidence="2" key="1">
    <citation type="submission" date="2021-01" db="EMBL/GenBank/DDBJ databases">
        <authorList>
            <person name="Eckstrom K.M.E."/>
        </authorList>
    </citation>
    <scope>NUCLEOTIDE SEQUENCE</scope>
    <source>
        <strain evidence="2">UVCC 0001</strain>
    </source>
</reference>
<name>A0AAD9IJK4_PROWI</name>
<dbReference type="Pfam" id="PF13472">
    <property type="entry name" value="Lipase_GDSL_2"/>
    <property type="match status" value="1"/>
</dbReference>
<protein>
    <recommendedName>
        <fullName evidence="1">SET domain-containing protein</fullName>
    </recommendedName>
</protein>
<dbReference type="GO" id="GO:0005634">
    <property type="term" value="C:nucleus"/>
    <property type="evidence" value="ECO:0007669"/>
    <property type="project" value="TreeGrafter"/>
</dbReference>
<dbReference type="Proteomes" id="UP001255856">
    <property type="component" value="Unassembled WGS sequence"/>
</dbReference>
<dbReference type="InterPro" id="IPR036514">
    <property type="entry name" value="SGNH_hydro_sf"/>
</dbReference>
<dbReference type="Pfam" id="PF00856">
    <property type="entry name" value="SET"/>
    <property type="match status" value="1"/>
</dbReference>
<keyword evidence="3" id="KW-1185">Reference proteome</keyword>
<dbReference type="InterPro" id="IPR050869">
    <property type="entry name" value="H3K4_H4K5_MeTrfase"/>
</dbReference>
<feature type="domain" description="SET" evidence="1">
    <location>
        <begin position="26"/>
        <end position="281"/>
    </location>
</feature>
<evidence type="ECO:0000313" key="3">
    <source>
        <dbReference type="Proteomes" id="UP001255856"/>
    </source>
</evidence>
<dbReference type="PANTHER" id="PTHR12197:SF251">
    <property type="entry name" value="EG:BACR7C10.4 PROTEIN"/>
    <property type="match status" value="1"/>
</dbReference>
<dbReference type="SUPFAM" id="SSF52266">
    <property type="entry name" value="SGNH hydrolase"/>
    <property type="match status" value="1"/>
</dbReference>
<dbReference type="PROSITE" id="PS50280">
    <property type="entry name" value="SET"/>
    <property type="match status" value="1"/>
</dbReference>
<dbReference type="Gene3D" id="2.170.270.10">
    <property type="entry name" value="SET domain"/>
    <property type="match status" value="1"/>
</dbReference>
<evidence type="ECO:0000313" key="2">
    <source>
        <dbReference type="EMBL" id="KAK2077247.1"/>
    </source>
</evidence>
<dbReference type="InterPro" id="IPR001214">
    <property type="entry name" value="SET_dom"/>
</dbReference>
<dbReference type="CDD" id="cd20071">
    <property type="entry name" value="SET_SMYD"/>
    <property type="match status" value="1"/>
</dbReference>
<dbReference type="InterPro" id="IPR013830">
    <property type="entry name" value="SGNH_hydro"/>
</dbReference>
<dbReference type="EMBL" id="JASFZW010000007">
    <property type="protein sequence ID" value="KAK2077247.1"/>
    <property type="molecule type" value="Genomic_DNA"/>
</dbReference>
<sequence>MALGKKIWLLHTRVVPLEQQLEASQATLQLVHVPGQGRGLFAAQAIGQGATVHREAPMACTGPPGEATARCRACLQPFLAGAAPVGGGVCADCAAGGEAVSAWWRLFSRCDWGPLETLCAATGENRWRARGTRRARRASPGGRAATDLAHLCFARVPPPVPAPWVAQHEALLSCLRPALGAELAAAEDLLSLAWYADVQARLHLNVFRVDTLDAAALAPLSEAFGGDWTARKGSAVYAMASLFNHACEPNLDVCFPQNSALLALRAARDIDPGEQLTISYIDTSLPLRKRRQALEQGYGFRGRPGTQCRTVFIGLVCMAVGALLTIGCQQHVGFMRARAPLSEPAPLPQPWWRDLHEHYVDVIKEAEEGKGHDVIFYGDGIIEAWSGNYHGRHVGRFNHSVEVFDWAFGKPYNAIALGIAGDRAAQVEWRLASGELPAADTRHPPKVIVLYLGANDLKAARWEAPSDHQTEQYVLAAVPGVTQSALRLVRRIRDTLPQTYIVLQALLPMGGEAPDVYATSNLAREDEFVQFLDCGDHLLLPDGSIDMRLVPDAMHPNAQGYDMLGLCGDLLIRRLIEHPPGH</sequence>
<gene>
    <name evidence="2" type="ORF">QBZ16_004881</name>
</gene>
<dbReference type="SMART" id="SM00317">
    <property type="entry name" value="SET"/>
    <property type="match status" value="1"/>
</dbReference>
<dbReference type="Gene3D" id="3.40.50.1110">
    <property type="entry name" value="SGNH hydrolase"/>
    <property type="match status" value="1"/>
</dbReference>
<comment type="caution">
    <text evidence="2">The sequence shown here is derived from an EMBL/GenBank/DDBJ whole genome shotgun (WGS) entry which is preliminary data.</text>
</comment>
<dbReference type="InterPro" id="IPR046341">
    <property type="entry name" value="SET_dom_sf"/>
</dbReference>
<accession>A0AAD9IJK4</accession>
<organism evidence="2 3">
    <name type="scientific">Prototheca wickerhamii</name>
    <dbReference type="NCBI Taxonomy" id="3111"/>
    <lineage>
        <taxon>Eukaryota</taxon>
        <taxon>Viridiplantae</taxon>
        <taxon>Chlorophyta</taxon>
        <taxon>core chlorophytes</taxon>
        <taxon>Trebouxiophyceae</taxon>
        <taxon>Chlorellales</taxon>
        <taxon>Chlorellaceae</taxon>
        <taxon>Prototheca</taxon>
    </lineage>
</organism>
<dbReference type="AlphaFoldDB" id="A0AAD9IJK4"/>
<evidence type="ECO:0000259" key="1">
    <source>
        <dbReference type="PROSITE" id="PS50280"/>
    </source>
</evidence>
<proteinExistence type="predicted"/>